<dbReference type="SUPFAM" id="SSF48371">
    <property type="entry name" value="ARM repeat"/>
    <property type="match status" value="1"/>
</dbReference>
<evidence type="ECO:0000256" key="1">
    <source>
        <dbReference type="ARBA" id="ARBA00004308"/>
    </source>
</evidence>
<comment type="subcellular location">
    <subcellularLocation>
        <location evidence="1">Endomembrane system</location>
    </subcellularLocation>
</comment>
<accession>A0A167KZI8</accession>
<feature type="domain" description="Clathrin/coatomer adaptor adaptin-like N-terminal" evidence="8">
    <location>
        <begin position="18"/>
        <end position="539"/>
    </location>
</feature>
<dbReference type="GO" id="GO:0030117">
    <property type="term" value="C:membrane coat"/>
    <property type="evidence" value="ECO:0007669"/>
    <property type="project" value="InterPro"/>
</dbReference>
<evidence type="ECO:0000256" key="3">
    <source>
        <dbReference type="ARBA" id="ARBA00022448"/>
    </source>
</evidence>
<keyword evidence="3 6" id="KW-0813">Transport</keyword>
<dbReference type="InterPro" id="IPR016342">
    <property type="entry name" value="AP_complex_bsu_1_2_4"/>
</dbReference>
<evidence type="ECO:0000259" key="8">
    <source>
        <dbReference type="Pfam" id="PF01602"/>
    </source>
</evidence>
<dbReference type="EMBL" id="KV417290">
    <property type="protein sequence ID" value="KZO95178.1"/>
    <property type="molecule type" value="Genomic_DNA"/>
</dbReference>
<reference evidence="9 10" key="1">
    <citation type="journal article" date="2016" name="Mol. Biol. Evol.">
        <title>Comparative Genomics of Early-Diverging Mushroom-Forming Fungi Provides Insights into the Origins of Lignocellulose Decay Capabilities.</title>
        <authorList>
            <person name="Nagy L.G."/>
            <person name="Riley R."/>
            <person name="Tritt A."/>
            <person name="Adam C."/>
            <person name="Daum C."/>
            <person name="Floudas D."/>
            <person name="Sun H."/>
            <person name="Yadav J.S."/>
            <person name="Pangilinan J."/>
            <person name="Larsson K.H."/>
            <person name="Matsuura K."/>
            <person name="Barry K."/>
            <person name="Labutti K."/>
            <person name="Kuo R."/>
            <person name="Ohm R.A."/>
            <person name="Bhattacharya S.S."/>
            <person name="Shirouzu T."/>
            <person name="Yoshinaga Y."/>
            <person name="Martin F.M."/>
            <person name="Grigoriev I.V."/>
            <person name="Hibbett D.S."/>
        </authorList>
    </citation>
    <scope>NUCLEOTIDE SEQUENCE [LARGE SCALE GENOMIC DNA]</scope>
    <source>
        <strain evidence="9 10">TUFC12733</strain>
    </source>
</reference>
<dbReference type="Proteomes" id="UP000076738">
    <property type="component" value="Unassembled WGS sequence"/>
</dbReference>
<evidence type="ECO:0000256" key="6">
    <source>
        <dbReference type="PIRNR" id="PIRNR002291"/>
    </source>
</evidence>
<proteinExistence type="inferred from homology"/>
<evidence type="ECO:0000313" key="9">
    <source>
        <dbReference type="EMBL" id="KZO95178.1"/>
    </source>
</evidence>
<dbReference type="InterPro" id="IPR002553">
    <property type="entry name" value="Clathrin/coatomer_adapt-like_N"/>
</dbReference>
<comment type="function">
    <text evidence="6">Adaptins are components of the adaptor complexes which link clathrin to receptors in coated vesicles. Clathrin-associated protein complexes are believed to interact with the cytoplasmic tails of membrane proteins, leading to their selection and concentration.</text>
</comment>
<keyword evidence="4 6" id="KW-0653">Protein transport</keyword>
<dbReference type="InterPro" id="IPR016024">
    <property type="entry name" value="ARM-type_fold"/>
</dbReference>
<dbReference type="GO" id="GO:0016192">
    <property type="term" value="P:vesicle-mediated transport"/>
    <property type="evidence" value="ECO:0007669"/>
    <property type="project" value="InterPro"/>
</dbReference>
<dbReference type="Gene3D" id="1.25.10.10">
    <property type="entry name" value="Leucine-rich Repeat Variant"/>
    <property type="match status" value="1"/>
</dbReference>
<feature type="compositionally biased region" description="Gly residues" evidence="7">
    <location>
        <begin position="678"/>
        <end position="692"/>
    </location>
</feature>
<dbReference type="PANTHER" id="PTHR11134">
    <property type="entry name" value="ADAPTOR COMPLEX SUBUNIT BETA FAMILY MEMBER"/>
    <property type="match status" value="1"/>
</dbReference>
<sequence>MSQGAQDGKFFSRGKLQEIRDDLHKALSKGDKKWEKRKAILKRVLANMTMGNDMSSLWGDIMECLNTPLFEVKKMIYLYVMNYARIKAEQIDPAIRALLQDANDRNPLLRALAIRTLAYIPLPIAMESLCDPLRHSLRESDPYVRKTASICVAKMYMFDPRMCEREGLINSLRAQMMDENVTVVANAMAALSEVQERGDLQLIKLNASTALKLTVALNESSEWGQVYILDALMNYVPQRPDDALALTKKLSIRLQNTNSAIVLTTIKVLLYLMNYMNDKDEIEELCHKMGPPLVTLLSSGPEVQYVALRNILLIIQRRPSILRNDVRVFFTKYNDPIYVKLAKLEIMYRLATEKNYKEVLVELGQSASEADVDFARKAVRSIGRLAIKVPNSSDRCIGLLLELIKSDASYVVQEATVVIKDIFRRYPSEYESVIPQLCEKLDLITDDPESKAAIIWILGQYADRIDNSHELLDDLAYTFLEESKEVQFALLTAVVKLFIRKPQDAQGLVAKVLQWATEEVDNPDLRDRGYMYWRLLSSHASAAKDVVLVDMPPISTDTDRMERGALDQLLLHTASLGSIYHKNPEGFIRTARPKYLADSPALNTTSRLVLVRAPDLDAPVHTPAPANILPTTPGGIRELAGSPLLGEMGEDEPEGVSMSMGQLIDEGEGEDDPSVGITGNGNGNGNGSGAGRAGAAYDPYADLGAMLGDGEEEAERRQESQPLF</sequence>
<name>A0A167KZI8_CALVF</name>
<dbReference type="InterPro" id="IPR011989">
    <property type="entry name" value="ARM-like"/>
</dbReference>
<dbReference type="GO" id="GO:0012505">
    <property type="term" value="C:endomembrane system"/>
    <property type="evidence" value="ECO:0007669"/>
    <property type="project" value="UniProtKB-SubCell"/>
</dbReference>
<dbReference type="AlphaFoldDB" id="A0A167KZI8"/>
<evidence type="ECO:0000313" key="10">
    <source>
        <dbReference type="Proteomes" id="UP000076738"/>
    </source>
</evidence>
<dbReference type="GO" id="GO:0030276">
    <property type="term" value="F:clathrin binding"/>
    <property type="evidence" value="ECO:0007669"/>
    <property type="project" value="InterPro"/>
</dbReference>
<evidence type="ECO:0000256" key="4">
    <source>
        <dbReference type="ARBA" id="ARBA00022927"/>
    </source>
</evidence>
<dbReference type="OrthoDB" id="10254310at2759"/>
<dbReference type="Pfam" id="PF01602">
    <property type="entry name" value="Adaptin_N"/>
    <property type="match status" value="1"/>
</dbReference>
<protein>
    <recommendedName>
        <fullName evidence="6">AP complex subunit beta</fullName>
    </recommendedName>
</protein>
<keyword evidence="10" id="KW-1185">Reference proteome</keyword>
<evidence type="ECO:0000256" key="2">
    <source>
        <dbReference type="ARBA" id="ARBA00006613"/>
    </source>
</evidence>
<dbReference type="InterPro" id="IPR026739">
    <property type="entry name" value="AP_beta"/>
</dbReference>
<comment type="similarity">
    <text evidence="2 6">Belongs to the adaptor complexes large subunit family.</text>
</comment>
<evidence type="ECO:0000256" key="7">
    <source>
        <dbReference type="SAM" id="MobiDB-lite"/>
    </source>
</evidence>
<dbReference type="STRING" id="1330018.A0A167KZI8"/>
<gene>
    <name evidence="9" type="ORF">CALVIDRAFT_516405</name>
</gene>
<organism evidence="9 10">
    <name type="scientific">Calocera viscosa (strain TUFC12733)</name>
    <dbReference type="NCBI Taxonomy" id="1330018"/>
    <lineage>
        <taxon>Eukaryota</taxon>
        <taxon>Fungi</taxon>
        <taxon>Dikarya</taxon>
        <taxon>Basidiomycota</taxon>
        <taxon>Agaricomycotina</taxon>
        <taxon>Dacrymycetes</taxon>
        <taxon>Dacrymycetales</taxon>
        <taxon>Dacrymycetaceae</taxon>
        <taxon>Calocera</taxon>
    </lineage>
</organism>
<feature type="compositionally biased region" description="Basic and acidic residues" evidence="7">
    <location>
        <begin position="714"/>
        <end position="724"/>
    </location>
</feature>
<feature type="region of interest" description="Disordered" evidence="7">
    <location>
        <begin position="665"/>
        <end position="724"/>
    </location>
</feature>
<dbReference type="GO" id="GO:0006886">
    <property type="term" value="P:intracellular protein transport"/>
    <property type="evidence" value="ECO:0007669"/>
    <property type="project" value="InterPro"/>
</dbReference>
<evidence type="ECO:0000256" key="5">
    <source>
        <dbReference type="ARBA" id="ARBA00023136"/>
    </source>
</evidence>
<dbReference type="PIRSF" id="PIRSF002291">
    <property type="entry name" value="AP_complex_beta"/>
    <property type="match status" value="1"/>
</dbReference>
<keyword evidence="5 6" id="KW-0472">Membrane</keyword>